<dbReference type="AlphaFoldDB" id="A0A2Z4J795"/>
<dbReference type="EMBL" id="CP030073">
    <property type="protein sequence ID" value="AWW40787.1"/>
    <property type="molecule type" value="Genomic_DNA"/>
</dbReference>
<keyword evidence="2" id="KW-1185">Reference proteome</keyword>
<protein>
    <submittedName>
        <fullName evidence="1">Uncharacterized protein</fullName>
    </submittedName>
</protein>
<organism evidence="1 2">
    <name type="scientific">Streptomyces cadmiisoli</name>
    <dbReference type="NCBI Taxonomy" id="2184053"/>
    <lineage>
        <taxon>Bacteria</taxon>
        <taxon>Bacillati</taxon>
        <taxon>Actinomycetota</taxon>
        <taxon>Actinomycetes</taxon>
        <taxon>Kitasatosporales</taxon>
        <taxon>Streptomycetaceae</taxon>
        <taxon>Streptomyces</taxon>
        <taxon>Streptomyces aurantiacus group</taxon>
    </lineage>
</organism>
<name>A0A2Z4J795_9ACTN</name>
<sequence length="72" mass="7720">MSFLDRNRTRLYAALAALLPLVAVYVDNLPTGALLGVVAALLGLNVDIRTVPLTEHDAKVLEALYTDAPSNE</sequence>
<dbReference type="Proteomes" id="UP000249616">
    <property type="component" value="Chromosome"/>
</dbReference>
<evidence type="ECO:0000313" key="2">
    <source>
        <dbReference type="Proteomes" id="UP000249616"/>
    </source>
</evidence>
<accession>A0A2Z4J795</accession>
<reference evidence="1 2" key="1">
    <citation type="journal article" date="2019" name="Int. J. Syst. Evol. Microbiol.">
        <title>Streptomyces cadmiisoli sp. nov., a novel actinomycete isolated from cadmium-contaminated soil.</title>
        <authorList>
            <person name="Li K."/>
            <person name="Tang X."/>
            <person name="Zhao J."/>
            <person name="Guo Y."/>
            <person name="Tang Y."/>
            <person name="Gao J."/>
        </authorList>
    </citation>
    <scope>NUCLEOTIDE SEQUENCE [LARGE SCALE GENOMIC DNA]</scope>
    <source>
        <strain evidence="1 2">ZFG47</strain>
    </source>
</reference>
<evidence type="ECO:0000313" key="1">
    <source>
        <dbReference type="EMBL" id="AWW40787.1"/>
    </source>
</evidence>
<dbReference type="KEGG" id="scad:DN051_32330"/>
<proteinExistence type="predicted"/>
<gene>
    <name evidence="1" type="ORF">DN051_32330</name>
</gene>